<proteinExistence type="predicted"/>
<comment type="caution">
    <text evidence="1">The sequence shown here is derived from an EMBL/GenBank/DDBJ whole genome shotgun (WGS) entry which is preliminary data.</text>
</comment>
<dbReference type="Proteomes" id="UP000589520">
    <property type="component" value="Unassembled WGS sequence"/>
</dbReference>
<sequence length="59" mass="6683">MVSQLTSFTCNFSNEYTLNLTNQNGTAFNQGEADPSLSFGVALYKTGRRIMELSFRYTF</sequence>
<protein>
    <submittedName>
        <fullName evidence="1">Uncharacterized protein</fullName>
    </submittedName>
</protein>
<dbReference type="AlphaFoldDB" id="A0A7Y9PDS0"/>
<organism evidence="1 2">
    <name type="scientific">Granulicella arctica</name>
    <dbReference type="NCBI Taxonomy" id="940613"/>
    <lineage>
        <taxon>Bacteria</taxon>
        <taxon>Pseudomonadati</taxon>
        <taxon>Acidobacteriota</taxon>
        <taxon>Terriglobia</taxon>
        <taxon>Terriglobales</taxon>
        <taxon>Acidobacteriaceae</taxon>
        <taxon>Granulicella</taxon>
    </lineage>
</organism>
<evidence type="ECO:0000313" key="2">
    <source>
        <dbReference type="Proteomes" id="UP000589520"/>
    </source>
</evidence>
<name>A0A7Y9PDS0_9BACT</name>
<evidence type="ECO:0000313" key="1">
    <source>
        <dbReference type="EMBL" id="NYF77819.1"/>
    </source>
</evidence>
<gene>
    <name evidence="1" type="ORF">HDF17_000106</name>
</gene>
<dbReference type="EMBL" id="JACCCW010000001">
    <property type="protein sequence ID" value="NYF77819.1"/>
    <property type="molecule type" value="Genomic_DNA"/>
</dbReference>
<accession>A0A7Y9PDS0</accession>
<reference evidence="1 2" key="1">
    <citation type="submission" date="2020-07" db="EMBL/GenBank/DDBJ databases">
        <title>Genomic Encyclopedia of Type Strains, Phase IV (KMG-V): Genome sequencing to study the core and pangenomes of soil and plant-associated prokaryotes.</title>
        <authorList>
            <person name="Whitman W."/>
        </authorList>
    </citation>
    <scope>NUCLEOTIDE SEQUENCE [LARGE SCALE GENOMIC DNA]</scope>
    <source>
        <strain evidence="1 2">X4EP2</strain>
    </source>
</reference>
<keyword evidence="2" id="KW-1185">Reference proteome</keyword>